<dbReference type="Proteomes" id="UP000053424">
    <property type="component" value="Unassembled WGS sequence"/>
</dbReference>
<protein>
    <submittedName>
        <fullName evidence="2">Uncharacterized protein</fullName>
    </submittedName>
</protein>
<name>A0A0C2YSD0_HEBCY</name>
<organism evidence="2 3">
    <name type="scientific">Hebeloma cylindrosporum</name>
    <dbReference type="NCBI Taxonomy" id="76867"/>
    <lineage>
        <taxon>Eukaryota</taxon>
        <taxon>Fungi</taxon>
        <taxon>Dikarya</taxon>
        <taxon>Basidiomycota</taxon>
        <taxon>Agaricomycotina</taxon>
        <taxon>Agaricomycetes</taxon>
        <taxon>Agaricomycetidae</taxon>
        <taxon>Agaricales</taxon>
        <taxon>Agaricineae</taxon>
        <taxon>Hymenogastraceae</taxon>
        <taxon>Hebeloma</taxon>
    </lineage>
</organism>
<proteinExistence type="predicted"/>
<evidence type="ECO:0000313" key="2">
    <source>
        <dbReference type="EMBL" id="KIM43952.1"/>
    </source>
</evidence>
<accession>A0A0C2YSD0</accession>
<keyword evidence="1" id="KW-0732">Signal</keyword>
<evidence type="ECO:0000313" key="3">
    <source>
        <dbReference type="Proteomes" id="UP000053424"/>
    </source>
</evidence>
<dbReference type="OrthoDB" id="2995467at2759"/>
<dbReference type="EMBL" id="KN831774">
    <property type="protein sequence ID" value="KIM43952.1"/>
    <property type="molecule type" value="Genomic_DNA"/>
</dbReference>
<evidence type="ECO:0000256" key="1">
    <source>
        <dbReference type="SAM" id="SignalP"/>
    </source>
</evidence>
<gene>
    <name evidence="2" type="ORF">M413DRAFT_25458</name>
</gene>
<keyword evidence="3" id="KW-1185">Reference proteome</keyword>
<dbReference type="AlphaFoldDB" id="A0A0C2YSD0"/>
<dbReference type="HOGENOM" id="CLU_758767_0_0_1"/>
<sequence length="365" mass="38765">MVQIANTLIIATAVVVPVLSAPLGLDSNPLEAREPKGFRTAAKIAGKVAGGVSLGATVGGIMQQRDLKNYLSAREPRGVKTALNIAGKVAGGVSLGATVGGIMHQRDLKNYLSAREPRGVRTAVNIAGKVASGVSLGATVGGIMHQRDLERREPRITVTSGQIAAAGRIAHNVKSGVEFGSAVAPMLPHRSKRDFEELDARRISGATLRTIGGGVAGAAGFAGTVAAMNTRPQRRDLDNSEFLEARRISGAAIRKVGSGLAGAAGFAGTVAALNTRPQQRELEFEAREPEFSADLILRDDNGDIYVRDFDGLDPELVAREPKFFGLLKKAAGLVLRETPLKRRQYIESVYLLQKQFKQVFEILPT</sequence>
<reference evidence="2 3" key="1">
    <citation type="submission" date="2014-04" db="EMBL/GenBank/DDBJ databases">
        <authorList>
            <consortium name="DOE Joint Genome Institute"/>
            <person name="Kuo A."/>
            <person name="Gay G."/>
            <person name="Dore J."/>
            <person name="Kohler A."/>
            <person name="Nagy L.G."/>
            <person name="Floudas D."/>
            <person name="Copeland A."/>
            <person name="Barry K.W."/>
            <person name="Cichocki N."/>
            <person name="Veneault-Fourrey C."/>
            <person name="LaButti K."/>
            <person name="Lindquist E.A."/>
            <person name="Lipzen A."/>
            <person name="Lundell T."/>
            <person name="Morin E."/>
            <person name="Murat C."/>
            <person name="Sun H."/>
            <person name="Tunlid A."/>
            <person name="Henrissat B."/>
            <person name="Grigoriev I.V."/>
            <person name="Hibbett D.S."/>
            <person name="Martin F."/>
            <person name="Nordberg H.P."/>
            <person name="Cantor M.N."/>
            <person name="Hua S.X."/>
        </authorList>
    </citation>
    <scope>NUCLEOTIDE SEQUENCE [LARGE SCALE GENOMIC DNA]</scope>
    <source>
        <strain evidence="3">h7</strain>
    </source>
</reference>
<feature type="signal peptide" evidence="1">
    <location>
        <begin position="1"/>
        <end position="20"/>
    </location>
</feature>
<feature type="chain" id="PRO_5002159773" evidence="1">
    <location>
        <begin position="21"/>
        <end position="365"/>
    </location>
</feature>
<reference evidence="3" key="2">
    <citation type="submission" date="2015-01" db="EMBL/GenBank/DDBJ databases">
        <title>Evolutionary Origins and Diversification of the Mycorrhizal Mutualists.</title>
        <authorList>
            <consortium name="DOE Joint Genome Institute"/>
            <consortium name="Mycorrhizal Genomics Consortium"/>
            <person name="Kohler A."/>
            <person name="Kuo A."/>
            <person name="Nagy L.G."/>
            <person name="Floudas D."/>
            <person name="Copeland A."/>
            <person name="Barry K.W."/>
            <person name="Cichocki N."/>
            <person name="Veneault-Fourrey C."/>
            <person name="LaButti K."/>
            <person name="Lindquist E.A."/>
            <person name="Lipzen A."/>
            <person name="Lundell T."/>
            <person name="Morin E."/>
            <person name="Murat C."/>
            <person name="Riley R."/>
            <person name="Ohm R."/>
            <person name="Sun H."/>
            <person name="Tunlid A."/>
            <person name="Henrissat B."/>
            <person name="Grigoriev I.V."/>
            <person name="Hibbett D.S."/>
            <person name="Martin F."/>
        </authorList>
    </citation>
    <scope>NUCLEOTIDE SEQUENCE [LARGE SCALE GENOMIC DNA]</scope>
    <source>
        <strain evidence="3">h7</strain>
    </source>
</reference>